<dbReference type="OrthoDB" id="7281829at2"/>
<evidence type="ECO:0000259" key="6">
    <source>
        <dbReference type="Pfam" id="PF13700"/>
    </source>
</evidence>
<reference evidence="7 8" key="1">
    <citation type="submission" date="2019-06" db="EMBL/GenBank/DDBJ databases">
        <authorList>
            <person name="Rodrigo-Torres L."/>
            <person name="Arahal R. D."/>
            <person name="Lucena T."/>
        </authorList>
    </citation>
    <scope>NUCLEOTIDE SEQUENCE [LARGE SCALE GENOMIC DNA]</scope>
    <source>
        <strain evidence="7 8">SB0023/3</strain>
    </source>
</reference>
<keyword evidence="4" id="KW-0233">DNA recombination</keyword>
<feature type="domain" description="Tn3 transposase DDE" evidence="5">
    <location>
        <begin position="580"/>
        <end position="963"/>
    </location>
</feature>
<dbReference type="GO" id="GO:0006313">
    <property type="term" value="P:DNA transposition"/>
    <property type="evidence" value="ECO:0007669"/>
    <property type="project" value="InterPro"/>
</dbReference>
<evidence type="ECO:0000256" key="2">
    <source>
        <dbReference type="ARBA" id="ARBA00022578"/>
    </source>
</evidence>
<dbReference type="Pfam" id="PF01526">
    <property type="entry name" value="DDE_Tnp_Tn3"/>
    <property type="match status" value="1"/>
</dbReference>
<keyword evidence="3" id="KW-0238">DNA-binding</keyword>
<evidence type="ECO:0008006" key="9">
    <source>
        <dbReference type="Google" id="ProtNLM"/>
    </source>
</evidence>
<name>A0A509EG92_9HYPH</name>
<dbReference type="EMBL" id="CABFPH010000069">
    <property type="protein sequence ID" value="VUD73396.1"/>
    <property type="molecule type" value="Genomic_DNA"/>
</dbReference>
<keyword evidence="2" id="KW-0815">Transposition</keyword>
<accession>A0A509EG92</accession>
<gene>
    <name evidence="7" type="ORF">MET9862_04011</name>
</gene>
<organism evidence="7 8">
    <name type="scientific">Methylobacterium symbioticum</name>
    <dbReference type="NCBI Taxonomy" id="2584084"/>
    <lineage>
        <taxon>Bacteria</taxon>
        <taxon>Pseudomonadati</taxon>
        <taxon>Pseudomonadota</taxon>
        <taxon>Alphaproteobacteria</taxon>
        <taxon>Hyphomicrobiales</taxon>
        <taxon>Methylobacteriaceae</taxon>
        <taxon>Methylobacterium</taxon>
    </lineage>
</organism>
<keyword evidence="8" id="KW-1185">Reference proteome</keyword>
<comment type="similarity">
    <text evidence="1">Belongs to the transposase 7 family.</text>
</comment>
<evidence type="ECO:0000313" key="8">
    <source>
        <dbReference type="Proteomes" id="UP000410984"/>
    </source>
</evidence>
<evidence type="ECO:0000256" key="1">
    <source>
        <dbReference type="ARBA" id="ARBA00009402"/>
    </source>
</evidence>
<dbReference type="InterPro" id="IPR047653">
    <property type="entry name" value="Tn3-like_transpos"/>
</dbReference>
<proteinExistence type="inferred from homology"/>
<dbReference type="AlphaFoldDB" id="A0A509EG92"/>
<dbReference type="GO" id="GO:0003677">
    <property type="term" value="F:DNA binding"/>
    <property type="evidence" value="ECO:0007669"/>
    <property type="project" value="UniProtKB-KW"/>
</dbReference>
<dbReference type="Pfam" id="PF13700">
    <property type="entry name" value="DUF4158"/>
    <property type="match status" value="1"/>
</dbReference>
<dbReference type="InterPro" id="IPR025296">
    <property type="entry name" value="DUF4158"/>
</dbReference>
<sequence length="988" mass="107894">MARRRLLSDAVWARYLAPPADERAVARHATLGPDDMAAVTGKRGSANRLGYALVLVYLRHPGRALEAGEIPPEPVLTYVARQLAVPAAVYDDYARRDPTRRAHLVEAMRAGGYTAFDRTAAHAAVAFLTAAAQTIVRPGQLAGILVDELRRRRVVLPSPPVLEAVMRHARQRAERLGHEVLTAGLDEAALARLDTLLAARPAGKLTWLGWLRKAPQSPAPKNVPKLIDRLEYVRALGIDRTRAGALPALVFERLADEAARIAAQHLAGLNPLRRRAVLAAAAVALEEALTDATLSMFEKLMAALGRAAERRSDARAARSMRAVQGDLRVFALSGRAMIAARGRGEDLDAAVADKVGWTRFEAAVARAEALCGPELIDPTVELVARHKSVRVFAPRLLDTFAFEGSPAVQDLMVALDLIRTTYRDGKRKLPAAPPLRFVPRRWRAFVVDQGRVDRAAYELCAFSELRDRLRAGDVWVRGSRRYRAFDDDLLPRPTFAALKAAGPLPLAVAPHFEDHLAERSLRLEEAAAVVAARARAGTLPDIRLDATGLTITPLRAITPPTVKAVRQALYDRLPRARITDVLLDVDTWTGFSECFTHRRTGRTCDDRAALLTCVLADGINLGLTRMAETCRGASLRQLALVHDWHVSEGAYAEALARLIDAHRILPLSQVWGDGTRASSDGQHFFAGGPGEAIADVNARHGNEPGVSFYTHVSDQYGPFHTKVIAATAGEAPHVLDGLLYHQSGLAIAEHAVDTGGASDHVFGLMPFFGYRFAPRLRDLKERKLHLPPGVSIDPLLAPLVDAGGPIDVAHAARHWDELLRVTTSIRSGSVSASAMLRKLGAYPRQNGLALALREVGRLERSLFMLNWLRDLDLRRRAQAGLNKGEARNALARAIFFCQLGELRDRTFENQAYRASGLNLIVAAVILWNTRYLARAAADLGVDPDLMRHVAPLGWEHLSLTGDYAWDAEDQPAPGELRPLRSKASLLAA</sequence>
<feature type="domain" description="DUF4158" evidence="6">
    <location>
        <begin position="6"/>
        <end position="169"/>
    </location>
</feature>
<dbReference type="NCBIfam" id="NF033527">
    <property type="entry name" value="transpos_Tn3"/>
    <property type="match status" value="1"/>
</dbReference>
<dbReference type="GO" id="GO:0004803">
    <property type="term" value="F:transposase activity"/>
    <property type="evidence" value="ECO:0007669"/>
    <property type="project" value="InterPro"/>
</dbReference>
<protein>
    <recommendedName>
        <fullName evidence="9">Tn3 family transposase</fullName>
    </recommendedName>
</protein>
<dbReference type="InterPro" id="IPR002513">
    <property type="entry name" value="Tn3_Tnp_DDE_dom"/>
</dbReference>
<evidence type="ECO:0000256" key="3">
    <source>
        <dbReference type="ARBA" id="ARBA00023125"/>
    </source>
</evidence>
<evidence type="ECO:0000259" key="5">
    <source>
        <dbReference type="Pfam" id="PF01526"/>
    </source>
</evidence>
<evidence type="ECO:0000313" key="7">
    <source>
        <dbReference type="EMBL" id="VUD73396.1"/>
    </source>
</evidence>
<dbReference type="Proteomes" id="UP000410984">
    <property type="component" value="Unassembled WGS sequence"/>
</dbReference>
<evidence type="ECO:0000256" key="4">
    <source>
        <dbReference type="ARBA" id="ARBA00023172"/>
    </source>
</evidence>
<dbReference type="RefSeq" id="WP_122163124.1">
    <property type="nucleotide sequence ID" value="NZ_CABFPH010000069.1"/>
</dbReference>